<dbReference type="EMBL" id="MU826361">
    <property type="protein sequence ID" value="KAJ7378949.1"/>
    <property type="molecule type" value="Genomic_DNA"/>
</dbReference>
<keyword evidence="2" id="KW-1185">Reference proteome</keyword>
<name>A0A9W9ZDC7_9CNID</name>
<comment type="caution">
    <text evidence="1">The sequence shown here is derived from an EMBL/GenBank/DDBJ whole genome shotgun (WGS) entry which is preliminary data.</text>
</comment>
<proteinExistence type="predicted"/>
<protein>
    <submittedName>
        <fullName evidence="1">Uncharacterized protein</fullName>
    </submittedName>
</protein>
<reference evidence="1" key="1">
    <citation type="submission" date="2023-01" db="EMBL/GenBank/DDBJ databases">
        <title>Genome assembly of the deep-sea coral Lophelia pertusa.</title>
        <authorList>
            <person name="Herrera S."/>
            <person name="Cordes E."/>
        </authorList>
    </citation>
    <scope>NUCLEOTIDE SEQUENCE</scope>
    <source>
        <strain evidence="1">USNM1676648</strain>
        <tissue evidence="1">Polyp</tissue>
    </source>
</reference>
<evidence type="ECO:0000313" key="1">
    <source>
        <dbReference type="EMBL" id="KAJ7378949.1"/>
    </source>
</evidence>
<accession>A0A9W9ZDC7</accession>
<sequence length="102" mass="11369">MEAAKKYNIDVVKVDNGKVGKGWNTLIKKVSTPYVLVARDVFHFTWLTQLERQIRVVSQIPNVGVAGGAYRNFSGHWKAGCVQTMLKKLCPGIPGRLLSLQE</sequence>
<dbReference type="OrthoDB" id="5978275at2759"/>
<dbReference type="AlphaFoldDB" id="A0A9W9ZDC7"/>
<dbReference type="Proteomes" id="UP001163046">
    <property type="component" value="Unassembled WGS sequence"/>
</dbReference>
<evidence type="ECO:0000313" key="2">
    <source>
        <dbReference type="Proteomes" id="UP001163046"/>
    </source>
</evidence>
<organism evidence="1 2">
    <name type="scientific">Desmophyllum pertusum</name>
    <dbReference type="NCBI Taxonomy" id="174260"/>
    <lineage>
        <taxon>Eukaryota</taxon>
        <taxon>Metazoa</taxon>
        <taxon>Cnidaria</taxon>
        <taxon>Anthozoa</taxon>
        <taxon>Hexacorallia</taxon>
        <taxon>Scleractinia</taxon>
        <taxon>Caryophylliina</taxon>
        <taxon>Caryophylliidae</taxon>
        <taxon>Desmophyllum</taxon>
    </lineage>
</organism>
<gene>
    <name evidence="1" type="ORF">OS493_019647</name>
</gene>